<dbReference type="PANTHER" id="PTHR48022:SF64">
    <property type="entry name" value="MAJOR FACILITATOR SUPERFAMILY (MFS) PROFILE DOMAIN-CONTAINING PROTEIN"/>
    <property type="match status" value="1"/>
</dbReference>
<dbReference type="PROSITE" id="PS00216">
    <property type="entry name" value="SUGAR_TRANSPORT_1"/>
    <property type="match status" value="1"/>
</dbReference>
<dbReference type="Pfam" id="PF00083">
    <property type="entry name" value="Sugar_tr"/>
    <property type="match status" value="1"/>
</dbReference>
<feature type="transmembrane region" description="Helical" evidence="6">
    <location>
        <begin position="127"/>
        <end position="151"/>
    </location>
</feature>
<dbReference type="HOGENOM" id="CLU_001265_30_13_1"/>
<dbReference type="PROSITE" id="PS50850">
    <property type="entry name" value="MFS"/>
    <property type="match status" value="1"/>
</dbReference>
<feature type="transmembrane region" description="Helical" evidence="6">
    <location>
        <begin position="389"/>
        <end position="410"/>
    </location>
</feature>
<evidence type="ECO:0000256" key="3">
    <source>
        <dbReference type="ARBA" id="ARBA00022692"/>
    </source>
</evidence>
<feature type="transmembrane region" description="Helical" evidence="6">
    <location>
        <begin position="163"/>
        <end position="183"/>
    </location>
</feature>
<feature type="transmembrane region" description="Helical" evidence="6">
    <location>
        <begin position="27"/>
        <end position="46"/>
    </location>
</feature>
<feature type="transmembrane region" description="Helical" evidence="6">
    <location>
        <begin position="323"/>
        <end position="344"/>
    </location>
</feature>
<dbReference type="GO" id="GO:0005351">
    <property type="term" value="F:carbohydrate:proton symporter activity"/>
    <property type="evidence" value="ECO:0007669"/>
    <property type="project" value="TreeGrafter"/>
</dbReference>
<dbReference type="OrthoDB" id="6133115at2759"/>
<dbReference type="EMBL" id="KL142379">
    <property type="protein sequence ID" value="KDR76241.1"/>
    <property type="molecule type" value="Genomic_DNA"/>
</dbReference>
<dbReference type="InterPro" id="IPR005828">
    <property type="entry name" value="MFS_sugar_transport-like"/>
</dbReference>
<feature type="transmembrane region" description="Helical" evidence="6">
    <location>
        <begin position="195"/>
        <end position="214"/>
    </location>
</feature>
<comment type="subcellular location">
    <subcellularLocation>
        <location evidence="1">Membrane</location>
        <topology evidence="1">Multi-pass membrane protein</topology>
    </subcellularLocation>
</comment>
<reference evidence="9" key="1">
    <citation type="journal article" date="2014" name="Proc. Natl. Acad. Sci. U.S.A.">
        <title>Extensive sampling of basidiomycete genomes demonstrates inadequacy of the white-rot/brown-rot paradigm for wood decay fungi.</title>
        <authorList>
            <person name="Riley R."/>
            <person name="Salamov A.A."/>
            <person name="Brown D.W."/>
            <person name="Nagy L.G."/>
            <person name="Floudas D."/>
            <person name="Held B.W."/>
            <person name="Levasseur A."/>
            <person name="Lombard V."/>
            <person name="Morin E."/>
            <person name="Otillar R."/>
            <person name="Lindquist E.A."/>
            <person name="Sun H."/>
            <person name="LaButti K.M."/>
            <person name="Schmutz J."/>
            <person name="Jabbour D."/>
            <person name="Luo H."/>
            <person name="Baker S.E."/>
            <person name="Pisabarro A.G."/>
            <person name="Walton J.D."/>
            <person name="Blanchette R.A."/>
            <person name="Henrissat B."/>
            <person name="Martin F."/>
            <person name="Cullen D."/>
            <person name="Hibbett D.S."/>
            <person name="Grigoriev I.V."/>
        </authorList>
    </citation>
    <scope>NUCLEOTIDE SEQUENCE [LARGE SCALE GENOMIC DNA]</scope>
    <source>
        <strain evidence="9">CBS 339.88</strain>
    </source>
</reference>
<protein>
    <recommendedName>
        <fullName evidence="7">Major facilitator superfamily (MFS) profile domain-containing protein</fullName>
    </recommendedName>
</protein>
<evidence type="ECO:0000259" key="7">
    <source>
        <dbReference type="PROSITE" id="PS50850"/>
    </source>
</evidence>
<evidence type="ECO:0000256" key="4">
    <source>
        <dbReference type="ARBA" id="ARBA00022989"/>
    </source>
</evidence>
<evidence type="ECO:0000256" key="6">
    <source>
        <dbReference type="SAM" id="Phobius"/>
    </source>
</evidence>
<evidence type="ECO:0000256" key="5">
    <source>
        <dbReference type="ARBA" id="ARBA00023136"/>
    </source>
</evidence>
<feature type="domain" description="Major facilitator superfamily (MFS) profile" evidence="7">
    <location>
        <begin position="33"/>
        <end position="474"/>
    </location>
</feature>
<dbReference type="InterPro" id="IPR036259">
    <property type="entry name" value="MFS_trans_sf"/>
</dbReference>
<proteinExistence type="inferred from homology"/>
<dbReference type="STRING" id="685588.A0A067SZC4"/>
<feature type="transmembrane region" description="Helical" evidence="6">
    <location>
        <begin position="287"/>
        <end position="311"/>
    </location>
</feature>
<keyword evidence="3 6" id="KW-0812">Transmembrane</keyword>
<organism evidence="8 9">
    <name type="scientific">Galerina marginata (strain CBS 339.88)</name>
    <dbReference type="NCBI Taxonomy" id="685588"/>
    <lineage>
        <taxon>Eukaryota</taxon>
        <taxon>Fungi</taxon>
        <taxon>Dikarya</taxon>
        <taxon>Basidiomycota</taxon>
        <taxon>Agaricomycotina</taxon>
        <taxon>Agaricomycetes</taxon>
        <taxon>Agaricomycetidae</taxon>
        <taxon>Agaricales</taxon>
        <taxon>Agaricineae</taxon>
        <taxon>Strophariaceae</taxon>
        <taxon>Galerina</taxon>
    </lineage>
</organism>
<evidence type="ECO:0000313" key="8">
    <source>
        <dbReference type="EMBL" id="KDR76241.1"/>
    </source>
</evidence>
<dbReference type="PANTHER" id="PTHR48022">
    <property type="entry name" value="PLASTIDIC GLUCOSE TRANSPORTER 4"/>
    <property type="match status" value="1"/>
</dbReference>
<dbReference type="GO" id="GO:0016020">
    <property type="term" value="C:membrane"/>
    <property type="evidence" value="ECO:0007669"/>
    <property type="project" value="UniProtKB-SubCell"/>
</dbReference>
<feature type="transmembrane region" description="Helical" evidence="6">
    <location>
        <begin position="449"/>
        <end position="471"/>
    </location>
</feature>
<sequence length="557" mass="62324">MAPTGNEGHWSVVDFIHTGPWWKNRGILLLNICLLIPLMTSVVNGIDSSLVNGLQILPEWQSYFKFPKGRTLGVINSAQFLGNLSVLPFTPFVSDSLGRRSALFFGSVIMCLGVALQAAAWSVPMLIGARFTIGVGLSFCQNASPLLLIELSYPTHRGRITSMFNSCWYLGSIISAWVCYGAFVRAGGTQWSWRVPTLVQGLFPIVQILAIWFVPESPRWLISKGRESAAAAVLAKYHAHGSDQYDPLVTFEMAQIRHAIRMEEEINRSTSYLSLFRTPGNRKRMRIILAIALFSQWSGNGLVSFYINIILEGVGIHDTKTKSAINGGLQIFNFIIAIGAAMLVDIAGRRPLFIISTSGMLATFCAWTVTTALYNTKKISASARATVPLIFLFYFFYDLAYTPMLIAYTLEILPFRVRAKGFAVMNLATMATVAFNQFINPWALDAISWWYYIVYCGWLVFELIFVVLFIVETKGRTLEETAALFDGEEQPEDLMTMGGVAADVTMRFSRGIVLPELEPETNTRSVEEKTNEYYEMKRRYRDSDATASTTDIRARVL</sequence>
<comment type="similarity">
    <text evidence="2">Belongs to the major facilitator superfamily. Sugar transporter (TC 2.A.1.1) family.</text>
</comment>
<dbReference type="SUPFAM" id="SSF103473">
    <property type="entry name" value="MFS general substrate transporter"/>
    <property type="match status" value="1"/>
</dbReference>
<dbReference type="FunFam" id="1.20.1250.20:FF:000117">
    <property type="entry name" value="MFS hexose transporter"/>
    <property type="match status" value="1"/>
</dbReference>
<dbReference type="AlphaFoldDB" id="A0A067SZC4"/>
<dbReference type="InterPro" id="IPR020846">
    <property type="entry name" value="MFS_dom"/>
</dbReference>
<keyword evidence="5 6" id="KW-0472">Membrane</keyword>
<accession>A0A067SZC4</accession>
<evidence type="ECO:0000256" key="2">
    <source>
        <dbReference type="ARBA" id="ARBA00010992"/>
    </source>
</evidence>
<keyword evidence="9" id="KW-1185">Reference proteome</keyword>
<dbReference type="InterPro" id="IPR050360">
    <property type="entry name" value="MFS_Sugar_Transporters"/>
</dbReference>
<feature type="transmembrane region" description="Helical" evidence="6">
    <location>
        <begin position="351"/>
        <end position="369"/>
    </location>
</feature>
<feature type="transmembrane region" description="Helical" evidence="6">
    <location>
        <begin position="102"/>
        <end position="121"/>
    </location>
</feature>
<dbReference type="Proteomes" id="UP000027222">
    <property type="component" value="Unassembled WGS sequence"/>
</dbReference>
<name>A0A067SZC4_GALM3</name>
<gene>
    <name evidence="8" type="ORF">GALMADRAFT_225930</name>
</gene>
<evidence type="ECO:0000313" key="9">
    <source>
        <dbReference type="Proteomes" id="UP000027222"/>
    </source>
</evidence>
<evidence type="ECO:0000256" key="1">
    <source>
        <dbReference type="ARBA" id="ARBA00004141"/>
    </source>
</evidence>
<feature type="transmembrane region" description="Helical" evidence="6">
    <location>
        <begin position="422"/>
        <end position="443"/>
    </location>
</feature>
<dbReference type="Gene3D" id="1.20.1250.20">
    <property type="entry name" value="MFS general substrate transporter like domains"/>
    <property type="match status" value="1"/>
</dbReference>
<keyword evidence="4 6" id="KW-1133">Transmembrane helix</keyword>
<dbReference type="InterPro" id="IPR005829">
    <property type="entry name" value="Sugar_transporter_CS"/>
</dbReference>